<dbReference type="NCBIfam" id="NF001097">
    <property type="entry name" value="PRK00129.1"/>
    <property type="match status" value="1"/>
</dbReference>
<evidence type="ECO:0000256" key="2">
    <source>
        <dbReference type="ARBA" id="ARBA00009516"/>
    </source>
</evidence>
<dbReference type="Proteomes" id="UP000272003">
    <property type="component" value="Chromosome"/>
</dbReference>
<dbReference type="NCBIfam" id="TIGR01091">
    <property type="entry name" value="upp"/>
    <property type="match status" value="1"/>
</dbReference>
<feature type="binding site" evidence="15">
    <location>
        <position position="104"/>
    </location>
    <ligand>
        <name>5-phospho-alpha-D-ribose 1-diphosphate</name>
        <dbReference type="ChEBI" id="CHEBI:58017"/>
    </ligand>
</feature>
<keyword evidence="7 15" id="KW-0547">Nucleotide-binding</keyword>
<keyword evidence="18" id="KW-1185">Reference proteome</keyword>
<dbReference type="GO" id="GO:0000287">
    <property type="term" value="F:magnesium ion binding"/>
    <property type="evidence" value="ECO:0007669"/>
    <property type="project" value="UniProtKB-UniRule"/>
</dbReference>
<comment type="catalytic activity">
    <reaction evidence="11 15">
        <text>UMP + diphosphate = 5-phospho-alpha-D-ribose 1-diphosphate + uracil</text>
        <dbReference type="Rhea" id="RHEA:13017"/>
        <dbReference type="ChEBI" id="CHEBI:17568"/>
        <dbReference type="ChEBI" id="CHEBI:33019"/>
        <dbReference type="ChEBI" id="CHEBI:57865"/>
        <dbReference type="ChEBI" id="CHEBI:58017"/>
        <dbReference type="EC" id="2.4.2.9"/>
    </reaction>
</comment>
<dbReference type="InterPro" id="IPR034332">
    <property type="entry name" value="Upp_B"/>
</dbReference>
<dbReference type="GO" id="GO:0044206">
    <property type="term" value="P:UMP salvage"/>
    <property type="evidence" value="ECO:0007669"/>
    <property type="project" value="UniProtKB-UniRule"/>
</dbReference>
<accession>A0A387B0Y6</accession>
<dbReference type="KEGG" id="abom:D7I45_04670"/>
<dbReference type="InterPro" id="IPR050054">
    <property type="entry name" value="UPRTase/APRTase"/>
</dbReference>
<evidence type="ECO:0000256" key="13">
    <source>
        <dbReference type="ARBA" id="ARBA00072146"/>
    </source>
</evidence>
<dbReference type="SUPFAM" id="SSF53271">
    <property type="entry name" value="PRTase-like"/>
    <property type="match status" value="1"/>
</dbReference>
<evidence type="ECO:0000256" key="14">
    <source>
        <dbReference type="ARBA" id="ARBA00079807"/>
    </source>
</evidence>
<comment type="function">
    <text evidence="12 15">Catalyzes the conversion of uracil and 5-phospho-alpha-D-ribose 1-diphosphate (PRPP) to UMP and diphosphate.</text>
</comment>
<keyword evidence="9 15" id="KW-0342">GTP-binding</keyword>
<feature type="binding site" evidence="15">
    <location>
        <position position="201"/>
    </location>
    <ligand>
        <name>5-phospho-alpha-D-ribose 1-diphosphate</name>
        <dbReference type="ChEBI" id="CHEBI:58017"/>
    </ligand>
</feature>
<feature type="binding site" evidence="15">
    <location>
        <begin position="131"/>
        <end position="139"/>
    </location>
    <ligand>
        <name>5-phospho-alpha-D-ribose 1-diphosphate</name>
        <dbReference type="ChEBI" id="CHEBI:58017"/>
    </ligand>
</feature>
<dbReference type="UniPathway" id="UPA00574">
    <property type="reaction ID" value="UER00636"/>
</dbReference>
<dbReference type="InterPro" id="IPR005765">
    <property type="entry name" value="UPRT"/>
</dbReference>
<evidence type="ECO:0000313" key="17">
    <source>
        <dbReference type="EMBL" id="AYF92810.1"/>
    </source>
</evidence>
<dbReference type="GO" id="GO:0004845">
    <property type="term" value="F:uracil phosphoribosyltransferase activity"/>
    <property type="evidence" value="ECO:0007669"/>
    <property type="project" value="UniProtKB-UniRule"/>
</dbReference>
<protein>
    <recommendedName>
        <fullName evidence="13 15">Uracil phosphoribosyltransferase</fullName>
        <ecNumber evidence="3 15">2.4.2.9</ecNumber>
    </recommendedName>
    <alternativeName>
        <fullName evidence="10 15">UMP pyrophosphorylase</fullName>
    </alternativeName>
    <alternativeName>
        <fullName evidence="14 15">UPRTase</fullName>
    </alternativeName>
</protein>
<dbReference type="EMBL" id="CP032626">
    <property type="protein sequence ID" value="AYF92810.1"/>
    <property type="molecule type" value="Genomic_DNA"/>
</dbReference>
<keyword evidence="4 15" id="KW-0021">Allosteric enzyme</keyword>
<comment type="activity regulation">
    <text evidence="15">Allosterically activated by GTP.</text>
</comment>
<evidence type="ECO:0000256" key="15">
    <source>
        <dbReference type="HAMAP-Rule" id="MF_01218"/>
    </source>
</evidence>
<dbReference type="FunFam" id="3.40.50.2020:FF:000003">
    <property type="entry name" value="Uracil phosphoribosyltransferase"/>
    <property type="match status" value="1"/>
</dbReference>
<dbReference type="InterPro" id="IPR000836">
    <property type="entry name" value="PRTase_dom"/>
</dbReference>
<dbReference type="Gene3D" id="3.40.50.2020">
    <property type="match status" value="1"/>
</dbReference>
<keyword evidence="8 15" id="KW-0460">Magnesium</keyword>
<evidence type="ECO:0000256" key="6">
    <source>
        <dbReference type="ARBA" id="ARBA00022679"/>
    </source>
</evidence>
<evidence type="ECO:0000256" key="4">
    <source>
        <dbReference type="ARBA" id="ARBA00022533"/>
    </source>
</evidence>
<evidence type="ECO:0000256" key="12">
    <source>
        <dbReference type="ARBA" id="ARBA00056901"/>
    </source>
</evidence>
<feature type="binding site" evidence="15">
    <location>
        <position position="79"/>
    </location>
    <ligand>
        <name>5-phospho-alpha-D-ribose 1-diphosphate</name>
        <dbReference type="ChEBI" id="CHEBI:58017"/>
    </ligand>
</feature>
<evidence type="ECO:0000256" key="9">
    <source>
        <dbReference type="ARBA" id="ARBA00023134"/>
    </source>
</evidence>
<feature type="binding site" evidence="15">
    <location>
        <position position="195"/>
    </location>
    <ligand>
        <name>uracil</name>
        <dbReference type="ChEBI" id="CHEBI:17568"/>
    </ligand>
</feature>
<evidence type="ECO:0000256" key="3">
    <source>
        <dbReference type="ARBA" id="ARBA00011894"/>
    </source>
</evidence>
<proteinExistence type="inferred from homology"/>
<comment type="cofactor">
    <cofactor evidence="15">
        <name>Mg(2+)</name>
        <dbReference type="ChEBI" id="CHEBI:18420"/>
    </cofactor>
    <text evidence="15">Binds 1 Mg(2+) ion per subunit. The magnesium is bound as Mg-PRPP.</text>
</comment>
<comment type="pathway">
    <text evidence="1 15">Pyrimidine metabolism; UMP biosynthesis via salvage pathway; UMP from uracil: step 1/1.</text>
</comment>
<evidence type="ECO:0000256" key="7">
    <source>
        <dbReference type="ARBA" id="ARBA00022741"/>
    </source>
</evidence>
<dbReference type="CDD" id="cd06223">
    <property type="entry name" value="PRTases_typeI"/>
    <property type="match status" value="1"/>
</dbReference>
<evidence type="ECO:0000256" key="8">
    <source>
        <dbReference type="ARBA" id="ARBA00022842"/>
    </source>
</evidence>
<dbReference type="PANTHER" id="PTHR32315:SF4">
    <property type="entry name" value="URACIL PHOSPHORIBOSYLTRANSFERASE, CHLOROPLASTIC"/>
    <property type="match status" value="1"/>
</dbReference>
<sequence>MGKFEVMNHPLIQHKLTIIRDKNCGTREFREVVNEIATLLAFEVSRDMPLEDVDVETPEGTAHAKQLSGKKVAVVPILRAGMGMVDGILDLIPAAKVGHIGMYRDEKTFEPHEYFVKLPNDINKRQIFVVDPMLATGGSAIMAIDALVKRGVDESNIKFVCLVAAPEGVKNLRKAHPGLDIFAAALDDHLENGYIVPGLGDAGDRLFGTK</sequence>
<dbReference type="OrthoDB" id="9781675at2"/>
<evidence type="ECO:0000256" key="5">
    <source>
        <dbReference type="ARBA" id="ARBA00022676"/>
    </source>
</evidence>
<name>A0A387B0Y6_9LACO</name>
<dbReference type="EC" id="2.4.2.9" evidence="3 15"/>
<evidence type="ECO:0000256" key="10">
    <source>
        <dbReference type="ARBA" id="ARBA00031082"/>
    </source>
</evidence>
<dbReference type="RefSeq" id="WP_120784575.1">
    <property type="nucleotide sequence ID" value="NZ_CP032626.1"/>
</dbReference>
<dbReference type="HAMAP" id="MF_01218_B">
    <property type="entry name" value="Upp_B"/>
    <property type="match status" value="1"/>
</dbReference>
<organism evidence="17 18">
    <name type="scientific">Apilactobacillus bombintestini</name>
    <dbReference type="NCBI Taxonomy" id="2419772"/>
    <lineage>
        <taxon>Bacteria</taxon>
        <taxon>Bacillati</taxon>
        <taxon>Bacillota</taxon>
        <taxon>Bacilli</taxon>
        <taxon>Lactobacillales</taxon>
        <taxon>Lactobacillaceae</taxon>
        <taxon>Apilactobacillus</taxon>
    </lineage>
</organism>
<feature type="binding site" evidence="15">
    <location>
        <begin position="200"/>
        <end position="202"/>
    </location>
    <ligand>
        <name>uracil</name>
        <dbReference type="ChEBI" id="CHEBI:17568"/>
    </ligand>
</feature>
<dbReference type="Pfam" id="PF14681">
    <property type="entry name" value="UPRTase"/>
    <property type="match status" value="1"/>
</dbReference>
<feature type="domain" description="Phosphoribosyltransferase" evidence="16">
    <location>
        <begin position="6"/>
        <end position="209"/>
    </location>
</feature>
<dbReference type="PANTHER" id="PTHR32315">
    <property type="entry name" value="ADENINE PHOSPHORIBOSYLTRANSFERASE"/>
    <property type="match status" value="1"/>
</dbReference>
<evidence type="ECO:0000256" key="1">
    <source>
        <dbReference type="ARBA" id="ARBA00005180"/>
    </source>
</evidence>
<evidence type="ECO:0000259" key="16">
    <source>
        <dbReference type="Pfam" id="PF14681"/>
    </source>
</evidence>
<keyword evidence="5 15" id="KW-0328">Glycosyltransferase</keyword>
<evidence type="ECO:0000313" key="18">
    <source>
        <dbReference type="Proteomes" id="UP000272003"/>
    </source>
</evidence>
<reference evidence="17 18" key="1">
    <citation type="submission" date="2018-09" db="EMBL/GenBank/DDBJ databases">
        <title>Genome sequencing of strain BHWM-4.</title>
        <authorList>
            <person name="Heo J."/>
            <person name="Kim S.-J."/>
            <person name="Kwon S.-W."/>
        </authorList>
    </citation>
    <scope>NUCLEOTIDE SEQUENCE [LARGE SCALE GENOMIC DNA]</scope>
    <source>
        <strain evidence="17 18">BHWM-4</strain>
    </source>
</reference>
<evidence type="ECO:0000256" key="11">
    <source>
        <dbReference type="ARBA" id="ARBA00052919"/>
    </source>
</evidence>
<dbReference type="AlphaFoldDB" id="A0A387B0Y6"/>
<keyword evidence="6 15" id="KW-0808">Transferase</keyword>
<dbReference type="GO" id="GO:0005737">
    <property type="term" value="C:cytoplasm"/>
    <property type="evidence" value="ECO:0007669"/>
    <property type="project" value="UniProtKB-ARBA"/>
</dbReference>
<dbReference type="GO" id="GO:0006223">
    <property type="term" value="P:uracil salvage"/>
    <property type="evidence" value="ECO:0007669"/>
    <property type="project" value="InterPro"/>
</dbReference>
<dbReference type="GO" id="GO:0005525">
    <property type="term" value="F:GTP binding"/>
    <property type="evidence" value="ECO:0007669"/>
    <property type="project" value="UniProtKB-KW"/>
</dbReference>
<gene>
    <name evidence="15" type="primary">upp</name>
    <name evidence="17" type="ORF">D7I45_04670</name>
</gene>
<dbReference type="InterPro" id="IPR029057">
    <property type="entry name" value="PRTase-like"/>
</dbReference>
<comment type="similarity">
    <text evidence="2 15">Belongs to the UPRTase family.</text>
</comment>